<proteinExistence type="predicted"/>
<evidence type="ECO:0000256" key="5">
    <source>
        <dbReference type="SAM" id="MobiDB-lite"/>
    </source>
</evidence>
<evidence type="ECO:0000256" key="4">
    <source>
        <dbReference type="ARBA" id="ARBA00023136"/>
    </source>
</evidence>
<protein>
    <submittedName>
        <fullName evidence="7">Uncharacterized protein</fullName>
    </submittedName>
</protein>
<accession>A0A8G0LM67</accession>
<dbReference type="GO" id="GO:0016020">
    <property type="term" value="C:membrane"/>
    <property type="evidence" value="ECO:0007669"/>
    <property type="project" value="UniProtKB-SubCell"/>
</dbReference>
<dbReference type="Gene3D" id="1.20.58.340">
    <property type="entry name" value="Magnesium transport protein CorA, transmembrane region"/>
    <property type="match status" value="1"/>
</dbReference>
<gene>
    <name evidence="7" type="ORF">H0G86_011745</name>
</gene>
<dbReference type="EMBL" id="CP075869">
    <property type="protein sequence ID" value="QYT04842.1"/>
    <property type="molecule type" value="Genomic_DNA"/>
</dbReference>
<dbReference type="Proteomes" id="UP000826661">
    <property type="component" value="Chromosome VI"/>
</dbReference>
<sequence length="595" mass="67289">MESPEQRNGLPETIGLAVLLSRKSHAKFCMIPQIKVKSSGLSFDGEATALGGVRGDPIMIDPASGDYRYLTPVSPESDASQVDSHSLGEVDLDTFVSDFFGHPKFPSRLEVEEAERRENAELAAIEKRLDSVDGTTVKPKPNLEPKPSPNPLLEGPKGDGIYALMWGSVPMGKENLRTDLEPFNGIRAEQWPRNLDDKLLAEYFPWLGHDDVVCNQTQSQGSAEHTQAPVCVLLFQQLKKSGFKTFSQLNEVLNDTNVDRVLDKFALPAVYLSTRKDKNGSCYFEPTRNDEAEVYAVQTPMYGDEFWYFLLLRFKISERIAVALFVDSAMDAKSIIKEVHRSDTTPHHLLLLVELFTDHFKRTFSLFHKVINSINDVDDFLLEVLPQSDHSVSHGIKDAYFKGTSKGFRQLTLQYTEISYKLHLARMDLVRLRRRRDFEEELATLLQNALIADLHLSRRMHVYTSRASPESELENLSQRIDSQSSVIYSLVAQQEAQLQYSLTLGTVRDARSMKTLSVITIVFLPGAFFATLFSTNMFKFSSINQEVGVFFAIVVPLTVMLLVAWRAWVNNRLVMSDIESDTAGMKKEKKQDKRD</sequence>
<evidence type="ECO:0000256" key="2">
    <source>
        <dbReference type="ARBA" id="ARBA00022692"/>
    </source>
</evidence>
<evidence type="ECO:0000256" key="3">
    <source>
        <dbReference type="ARBA" id="ARBA00022989"/>
    </source>
</evidence>
<keyword evidence="2 6" id="KW-0812">Transmembrane</keyword>
<organism evidence="7 8">
    <name type="scientific">Trichoderma simmonsii</name>
    <dbReference type="NCBI Taxonomy" id="1491479"/>
    <lineage>
        <taxon>Eukaryota</taxon>
        <taxon>Fungi</taxon>
        <taxon>Dikarya</taxon>
        <taxon>Ascomycota</taxon>
        <taxon>Pezizomycotina</taxon>
        <taxon>Sordariomycetes</taxon>
        <taxon>Hypocreomycetidae</taxon>
        <taxon>Hypocreales</taxon>
        <taxon>Hypocreaceae</taxon>
        <taxon>Trichoderma</taxon>
    </lineage>
</organism>
<keyword evidence="3 6" id="KW-1133">Transmembrane helix</keyword>
<comment type="subcellular location">
    <subcellularLocation>
        <location evidence="1">Membrane</location>
        <topology evidence="1">Multi-pass membrane protein</topology>
    </subcellularLocation>
</comment>
<feature type="transmembrane region" description="Helical" evidence="6">
    <location>
        <begin position="547"/>
        <end position="568"/>
    </location>
</feature>
<evidence type="ECO:0000313" key="7">
    <source>
        <dbReference type="EMBL" id="QYT04842.1"/>
    </source>
</evidence>
<evidence type="ECO:0000256" key="1">
    <source>
        <dbReference type="ARBA" id="ARBA00004141"/>
    </source>
</evidence>
<name>A0A8G0LM67_9HYPO</name>
<reference evidence="7 8" key="1">
    <citation type="journal article" date="2021" name="BMC Genomics">
        <title>Telomere-to-telomere genome assembly of asparaginase-producing Trichoderma simmonsii.</title>
        <authorList>
            <person name="Chung D."/>
            <person name="Kwon Y.M."/>
            <person name="Yang Y."/>
        </authorList>
    </citation>
    <scope>NUCLEOTIDE SEQUENCE [LARGE SCALE GENOMIC DNA]</scope>
    <source>
        <strain evidence="7 8">GH-Sj1</strain>
    </source>
</reference>
<dbReference type="SUPFAM" id="SSF144083">
    <property type="entry name" value="Magnesium transport protein CorA, transmembrane region"/>
    <property type="match status" value="1"/>
</dbReference>
<keyword evidence="8" id="KW-1185">Reference proteome</keyword>
<evidence type="ECO:0000256" key="6">
    <source>
        <dbReference type="SAM" id="Phobius"/>
    </source>
</evidence>
<feature type="transmembrane region" description="Helical" evidence="6">
    <location>
        <begin position="516"/>
        <end position="535"/>
    </location>
</feature>
<feature type="region of interest" description="Disordered" evidence="5">
    <location>
        <begin position="129"/>
        <end position="155"/>
    </location>
</feature>
<keyword evidence="4 6" id="KW-0472">Membrane</keyword>
<dbReference type="InterPro" id="IPR045863">
    <property type="entry name" value="CorA_TM1_TM2"/>
</dbReference>
<evidence type="ECO:0000313" key="8">
    <source>
        <dbReference type="Proteomes" id="UP000826661"/>
    </source>
</evidence>
<dbReference type="AlphaFoldDB" id="A0A8G0LM67"/>